<dbReference type="EMBL" id="BARV01029560">
    <property type="protein sequence ID" value="GAI32821.1"/>
    <property type="molecule type" value="Genomic_DNA"/>
</dbReference>
<accession>X1NRI5</accession>
<organism evidence="1">
    <name type="scientific">marine sediment metagenome</name>
    <dbReference type="NCBI Taxonomy" id="412755"/>
    <lineage>
        <taxon>unclassified sequences</taxon>
        <taxon>metagenomes</taxon>
        <taxon>ecological metagenomes</taxon>
    </lineage>
</organism>
<reference evidence="1" key="1">
    <citation type="journal article" date="2014" name="Front. Microbiol.">
        <title>High frequency of phylogenetically diverse reductive dehalogenase-homologous genes in deep subseafloor sedimentary metagenomes.</title>
        <authorList>
            <person name="Kawai M."/>
            <person name="Futagami T."/>
            <person name="Toyoda A."/>
            <person name="Takaki Y."/>
            <person name="Nishi S."/>
            <person name="Hori S."/>
            <person name="Arai W."/>
            <person name="Tsubouchi T."/>
            <person name="Morono Y."/>
            <person name="Uchiyama I."/>
            <person name="Ito T."/>
            <person name="Fujiyama A."/>
            <person name="Inagaki F."/>
            <person name="Takami H."/>
        </authorList>
    </citation>
    <scope>NUCLEOTIDE SEQUENCE</scope>
    <source>
        <strain evidence="1">Expedition CK06-06</strain>
    </source>
</reference>
<dbReference type="AlphaFoldDB" id="X1NRI5"/>
<name>X1NRI5_9ZZZZ</name>
<gene>
    <name evidence="1" type="ORF">S06H3_47107</name>
</gene>
<evidence type="ECO:0000313" key="1">
    <source>
        <dbReference type="EMBL" id="GAI32821.1"/>
    </source>
</evidence>
<comment type="caution">
    <text evidence="1">The sequence shown here is derived from an EMBL/GenBank/DDBJ whole genome shotgun (WGS) entry which is preliminary data.</text>
</comment>
<sequence length="168" mass="18442">MWLGNCHKNLSPSAQVETVHAATQPGALRRLIDNVEFPKLRPVVRSYLGLILDHDIAAVWGEIRPLKRASSEPSRCSLLLPQIQDRDRAAAAAASCEAQPTVGGMGIGDDASSWGGLQPDYVHLSPNHSQEFCYDGDYTRLQVSVPYRCLVKRLGYSPETLSCAFEGY</sequence>
<feature type="non-terminal residue" evidence="1">
    <location>
        <position position="168"/>
    </location>
</feature>
<protein>
    <submittedName>
        <fullName evidence="1">Uncharacterized protein</fullName>
    </submittedName>
</protein>
<proteinExistence type="predicted"/>